<evidence type="ECO:0000259" key="7">
    <source>
        <dbReference type="Pfam" id="PF08281"/>
    </source>
</evidence>
<evidence type="ECO:0000259" key="6">
    <source>
        <dbReference type="Pfam" id="PF04542"/>
    </source>
</evidence>
<dbReference type="NCBIfam" id="TIGR02937">
    <property type="entry name" value="sigma70-ECF"/>
    <property type="match status" value="1"/>
</dbReference>
<evidence type="ECO:0000256" key="1">
    <source>
        <dbReference type="ARBA" id="ARBA00010641"/>
    </source>
</evidence>
<dbReference type="SUPFAM" id="SSF88946">
    <property type="entry name" value="Sigma2 domain of RNA polymerase sigma factors"/>
    <property type="match status" value="1"/>
</dbReference>
<sequence>MVGRQEVAPGLSSVPEPGETTEALLERVGRGDEAAFEQVYARVADVVFGLARSVLRDPHQAEEVAQEVLLEVWRSAARFDAAKGSARAWIATLTHRRAVDRVRSSQASRNRDQAVASRSNEREYDEVVEKVERTLDAERVRHCLDGLTPRQRDTVTLAYYGGRSYADVAGLLKLPLGTVKTRMRDGLIRLRDCLGVGSDA</sequence>
<keyword evidence="4" id="KW-0804">Transcription</keyword>
<comment type="similarity">
    <text evidence="1">Belongs to the sigma-70 factor family. ECF subfamily.</text>
</comment>
<dbReference type="NCBIfam" id="NF007228">
    <property type="entry name" value="PRK09646.1"/>
    <property type="match status" value="1"/>
</dbReference>
<feature type="domain" description="RNA polymerase sigma factor 70 region 4 type 2" evidence="7">
    <location>
        <begin position="138"/>
        <end position="190"/>
    </location>
</feature>
<feature type="region of interest" description="Disordered" evidence="5">
    <location>
        <begin position="1"/>
        <end position="20"/>
    </location>
</feature>
<dbReference type="SUPFAM" id="SSF88659">
    <property type="entry name" value="Sigma3 and sigma4 domains of RNA polymerase sigma factors"/>
    <property type="match status" value="1"/>
</dbReference>
<dbReference type="Pfam" id="PF08281">
    <property type="entry name" value="Sigma70_r4_2"/>
    <property type="match status" value="1"/>
</dbReference>
<proteinExistence type="inferred from homology"/>
<dbReference type="InterPro" id="IPR036388">
    <property type="entry name" value="WH-like_DNA-bd_sf"/>
</dbReference>
<dbReference type="PANTHER" id="PTHR43133:SF66">
    <property type="entry name" value="ECF RNA POLYMERASE SIGMA FACTOR SIGK"/>
    <property type="match status" value="1"/>
</dbReference>
<feature type="domain" description="RNA polymerase sigma-70 region 2" evidence="6">
    <location>
        <begin position="40"/>
        <end position="106"/>
    </location>
</feature>
<comment type="caution">
    <text evidence="8">The sequence shown here is derived from an EMBL/GenBank/DDBJ whole genome shotgun (WGS) entry which is preliminary data.</text>
</comment>
<evidence type="ECO:0000256" key="4">
    <source>
        <dbReference type="ARBA" id="ARBA00023163"/>
    </source>
</evidence>
<dbReference type="RefSeq" id="WP_231482221.1">
    <property type="nucleotide sequence ID" value="NZ_BAAAZO010000004.1"/>
</dbReference>
<evidence type="ECO:0000256" key="3">
    <source>
        <dbReference type="ARBA" id="ARBA00023082"/>
    </source>
</evidence>
<keyword evidence="3" id="KW-0731">Sigma factor</keyword>
<evidence type="ECO:0000256" key="2">
    <source>
        <dbReference type="ARBA" id="ARBA00023015"/>
    </source>
</evidence>
<protein>
    <submittedName>
        <fullName evidence="8">Sigma-70 family RNA polymerase sigma factor</fullName>
    </submittedName>
</protein>
<dbReference type="InterPro" id="IPR014284">
    <property type="entry name" value="RNA_pol_sigma-70_dom"/>
</dbReference>
<evidence type="ECO:0000256" key="5">
    <source>
        <dbReference type="SAM" id="MobiDB-lite"/>
    </source>
</evidence>
<dbReference type="InterPro" id="IPR013249">
    <property type="entry name" value="RNA_pol_sigma70_r4_t2"/>
</dbReference>
<dbReference type="InterPro" id="IPR039425">
    <property type="entry name" value="RNA_pol_sigma-70-like"/>
</dbReference>
<reference evidence="9" key="1">
    <citation type="journal article" date="2019" name="Int. J. Syst. Evol. Microbiol.">
        <title>The Global Catalogue of Microorganisms (GCM) 10K type strain sequencing project: providing services to taxonomists for standard genome sequencing and annotation.</title>
        <authorList>
            <consortium name="The Broad Institute Genomics Platform"/>
            <consortium name="The Broad Institute Genome Sequencing Center for Infectious Disease"/>
            <person name="Wu L."/>
            <person name="Ma J."/>
        </authorList>
    </citation>
    <scope>NUCLEOTIDE SEQUENCE [LARGE SCALE GENOMIC DNA]</scope>
    <source>
        <strain evidence="9">JCM 16902</strain>
    </source>
</reference>
<dbReference type="Gene3D" id="1.10.10.10">
    <property type="entry name" value="Winged helix-like DNA-binding domain superfamily/Winged helix DNA-binding domain"/>
    <property type="match status" value="1"/>
</dbReference>
<evidence type="ECO:0000313" key="9">
    <source>
        <dbReference type="Proteomes" id="UP001501074"/>
    </source>
</evidence>
<evidence type="ECO:0000313" key="8">
    <source>
        <dbReference type="EMBL" id="GAA3611246.1"/>
    </source>
</evidence>
<dbReference type="Pfam" id="PF04542">
    <property type="entry name" value="Sigma70_r2"/>
    <property type="match status" value="1"/>
</dbReference>
<dbReference type="InterPro" id="IPR007627">
    <property type="entry name" value="RNA_pol_sigma70_r2"/>
</dbReference>
<accession>A0ABP6ZM03</accession>
<gene>
    <name evidence="8" type="ORF">GCM10022223_29160</name>
</gene>
<dbReference type="CDD" id="cd06171">
    <property type="entry name" value="Sigma70_r4"/>
    <property type="match status" value="1"/>
</dbReference>
<keyword evidence="2" id="KW-0805">Transcription regulation</keyword>
<dbReference type="Proteomes" id="UP001501074">
    <property type="component" value="Unassembled WGS sequence"/>
</dbReference>
<name>A0ABP6ZM03_9ACTN</name>
<dbReference type="Gene3D" id="1.10.1740.10">
    <property type="match status" value="1"/>
</dbReference>
<dbReference type="EMBL" id="BAAAZO010000004">
    <property type="protein sequence ID" value="GAA3611246.1"/>
    <property type="molecule type" value="Genomic_DNA"/>
</dbReference>
<keyword evidence="9" id="KW-1185">Reference proteome</keyword>
<organism evidence="8 9">
    <name type="scientific">Kineosporia mesophila</name>
    <dbReference type="NCBI Taxonomy" id="566012"/>
    <lineage>
        <taxon>Bacteria</taxon>
        <taxon>Bacillati</taxon>
        <taxon>Actinomycetota</taxon>
        <taxon>Actinomycetes</taxon>
        <taxon>Kineosporiales</taxon>
        <taxon>Kineosporiaceae</taxon>
        <taxon>Kineosporia</taxon>
    </lineage>
</organism>
<dbReference type="InterPro" id="IPR013325">
    <property type="entry name" value="RNA_pol_sigma_r2"/>
</dbReference>
<dbReference type="PANTHER" id="PTHR43133">
    <property type="entry name" value="RNA POLYMERASE ECF-TYPE SIGMA FACTO"/>
    <property type="match status" value="1"/>
</dbReference>
<dbReference type="InterPro" id="IPR013324">
    <property type="entry name" value="RNA_pol_sigma_r3/r4-like"/>
</dbReference>